<dbReference type="InterPro" id="IPR004147">
    <property type="entry name" value="ABC1_dom"/>
</dbReference>
<dbReference type="AlphaFoldDB" id="A0A553QJ23"/>
<sequence>MAAAAQWELGDIFTHFDEKPQGAASLAQVHKAVLADGRTVAVKVQHPKVQHQSSKDIVVMEFLLRMVHWLFPDFGFMWLVDEAKKNMPLELDFINEGRNADRIAEMLKEFSFLKIPKIHWDLSTKRVLTMDFVEGGQVNDREYMRKHCIDVNEPSWWETELEAARGNESALWKSIRAAGPEDYIEEISGASNRIRSHGSM</sequence>
<dbReference type="SUPFAM" id="SSF56112">
    <property type="entry name" value="Protein kinase-like (PK-like)"/>
    <property type="match status" value="1"/>
</dbReference>
<dbReference type="InterPro" id="IPR011009">
    <property type="entry name" value="Kinase-like_dom_sf"/>
</dbReference>
<dbReference type="STRING" id="623744.A0A553QJ23"/>
<dbReference type="GO" id="GO:0007005">
    <property type="term" value="P:mitochondrion organization"/>
    <property type="evidence" value="ECO:0007669"/>
    <property type="project" value="TreeGrafter"/>
</dbReference>
<name>A0A553QJ23_9TELE</name>
<accession>A0A553QJ23</accession>
<reference evidence="5 6" key="1">
    <citation type="journal article" date="2019" name="Sci. Data">
        <title>Hybrid genome assembly and annotation of Danionella translucida.</title>
        <authorList>
            <person name="Kadobianskyi M."/>
            <person name="Schulze L."/>
            <person name="Schuelke M."/>
            <person name="Judkewitz B."/>
        </authorList>
    </citation>
    <scope>NUCLEOTIDE SEQUENCE [LARGE SCALE GENOMIC DNA]</scope>
    <source>
        <strain evidence="5 6">Bolton</strain>
    </source>
</reference>
<comment type="caution">
    <text evidence="5">The sequence shown here is derived from an EMBL/GenBank/DDBJ whole genome shotgun (WGS) entry which is preliminary data.</text>
</comment>
<comment type="function">
    <text evidence="3">Appears to be essential for maintaining mitochondrial cristae formation and mitochondrial function by acting via YME1L1 in a kinase-independent manner to regulate essential mitochondrial structural proteins OPA1 and IMMT. The action of this enzyme is not yet clear. It is not known if it has protein kinase activity and what type of substrate it would phosphorylate (Ser, Thr or Tyr).</text>
</comment>
<keyword evidence="6" id="KW-1185">Reference proteome</keyword>
<gene>
    <name evidence="5" type="ORF">DNTS_014442</name>
</gene>
<evidence type="ECO:0000259" key="4">
    <source>
        <dbReference type="Pfam" id="PF03109"/>
    </source>
</evidence>
<dbReference type="Pfam" id="PF03109">
    <property type="entry name" value="ABC1"/>
    <property type="match status" value="1"/>
</dbReference>
<dbReference type="PANTHER" id="PTHR43173">
    <property type="entry name" value="ABC1 FAMILY PROTEIN"/>
    <property type="match status" value="1"/>
</dbReference>
<comment type="similarity">
    <text evidence="1">Belongs to the protein kinase superfamily. ADCK protein kinase family.</text>
</comment>
<dbReference type="OrthoDB" id="427480at2759"/>
<evidence type="ECO:0000256" key="2">
    <source>
        <dbReference type="ARBA" id="ARBA00040082"/>
    </source>
</evidence>
<evidence type="ECO:0000256" key="1">
    <source>
        <dbReference type="ARBA" id="ARBA00009670"/>
    </source>
</evidence>
<evidence type="ECO:0000313" key="6">
    <source>
        <dbReference type="Proteomes" id="UP000316079"/>
    </source>
</evidence>
<dbReference type="EMBL" id="SRMA01025892">
    <property type="protein sequence ID" value="TRY89931.1"/>
    <property type="molecule type" value="Genomic_DNA"/>
</dbReference>
<evidence type="ECO:0000313" key="5">
    <source>
        <dbReference type="EMBL" id="TRY89931.1"/>
    </source>
</evidence>
<dbReference type="PANTHER" id="PTHR43173:SF19">
    <property type="entry name" value="AARF DOMAIN-CONTAINING PROTEIN KINASE 1"/>
    <property type="match status" value="1"/>
</dbReference>
<dbReference type="Proteomes" id="UP000316079">
    <property type="component" value="Unassembled WGS sequence"/>
</dbReference>
<organism evidence="5 6">
    <name type="scientific">Danionella cerebrum</name>
    <dbReference type="NCBI Taxonomy" id="2873325"/>
    <lineage>
        <taxon>Eukaryota</taxon>
        <taxon>Metazoa</taxon>
        <taxon>Chordata</taxon>
        <taxon>Craniata</taxon>
        <taxon>Vertebrata</taxon>
        <taxon>Euteleostomi</taxon>
        <taxon>Actinopterygii</taxon>
        <taxon>Neopterygii</taxon>
        <taxon>Teleostei</taxon>
        <taxon>Ostariophysi</taxon>
        <taxon>Cypriniformes</taxon>
        <taxon>Danionidae</taxon>
        <taxon>Danioninae</taxon>
        <taxon>Danionella</taxon>
    </lineage>
</organism>
<dbReference type="InterPro" id="IPR051130">
    <property type="entry name" value="Mito_struct-func_regulator"/>
</dbReference>
<protein>
    <recommendedName>
        <fullName evidence="2">AarF domain-containing protein kinase 1</fullName>
    </recommendedName>
</protein>
<evidence type="ECO:0000256" key="3">
    <source>
        <dbReference type="ARBA" id="ARBA00045626"/>
    </source>
</evidence>
<dbReference type="GO" id="GO:0005743">
    <property type="term" value="C:mitochondrial inner membrane"/>
    <property type="evidence" value="ECO:0007669"/>
    <property type="project" value="TreeGrafter"/>
</dbReference>
<dbReference type="GO" id="GO:0055088">
    <property type="term" value="P:lipid homeostasis"/>
    <property type="evidence" value="ECO:0007669"/>
    <property type="project" value="TreeGrafter"/>
</dbReference>
<proteinExistence type="inferred from homology"/>
<feature type="domain" description="ABC1 atypical kinase-like" evidence="4">
    <location>
        <begin position="7"/>
        <end position="152"/>
    </location>
</feature>